<keyword evidence="6" id="KW-0648">Protein biosynthesis</keyword>
<dbReference type="InterPro" id="IPR036788">
    <property type="entry name" value="T_IF-3_C_sf"/>
</dbReference>
<evidence type="ECO:0000313" key="11">
    <source>
        <dbReference type="EMBL" id="MBX09180.1"/>
    </source>
</evidence>
<evidence type="ECO:0000256" key="3">
    <source>
        <dbReference type="ARBA" id="ARBA00022528"/>
    </source>
</evidence>
<dbReference type="Pfam" id="PF05198">
    <property type="entry name" value="IF3_N"/>
    <property type="match status" value="1"/>
</dbReference>
<dbReference type="NCBIfam" id="TIGR00168">
    <property type="entry name" value="infC"/>
    <property type="match status" value="1"/>
</dbReference>
<dbReference type="GO" id="GO:0032790">
    <property type="term" value="P:ribosome disassembly"/>
    <property type="evidence" value="ECO:0007669"/>
    <property type="project" value="TreeGrafter"/>
</dbReference>
<feature type="region of interest" description="Disordered" evidence="9">
    <location>
        <begin position="58"/>
        <end position="82"/>
    </location>
</feature>
<evidence type="ECO:0000256" key="4">
    <source>
        <dbReference type="ARBA" id="ARBA00022540"/>
    </source>
</evidence>
<dbReference type="PANTHER" id="PTHR10938:SF0">
    <property type="entry name" value="TRANSLATION INITIATION FACTOR IF-3, MITOCHONDRIAL"/>
    <property type="match status" value="1"/>
</dbReference>
<dbReference type="FunFam" id="3.10.20.80:FF:000003">
    <property type="entry name" value="Translation initiation factor IF-3"/>
    <property type="match status" value="1"/>
</dbReference>
<dbReference type="FunFam" id="3.30.110.10:FF:000003">
    <property type="entry name" value="Translation initiation factor IF-3"/>
    <property type="match status" value="1"/>
</dbReference>
<evidence type="ECO:0000256" key="7">
    <source>
        <dbReference type="ARBA" id="ARBA00022946"/>
    </source>
</evidence>
<sequence>MAGITSAGSFLFQPSLTPNKTAPSLLSLKSNLFGLRWHDRYLSLVLAAHSMPKTVVTARYGRPSDSRRSRQSYSEEDQALDVSGVRSPTVRLIDENQNMVGVVTKNEAIQMAEDTELDLVIVSPEADPPVVRIMDYDKYRYEQQKKKRLQQKKSAANRMDLKELKMGYNIDQHDYVVRLKAAQKFLKDGDKVKVIVNLKGRENDFRNIAIELIRRFQNDIGELATEESKNFSHRNIFITMVPNKAVLQKAQEPPKKKENSAINEVSAGI</sequence>
<dbReference type="InterPro" id="IPR019815">
    <property type="entry name" value="Translation_initiation_fac_3_C"/>
</dbReference>
<name>A0A2P2KTY1_RHIMU</name>
<dbReference type="GO" id="GO:0003729">
    <property type="term" value="F:mRNA binding"/>
    <property type="evidence" value="ECO:0007669"/>
    <property type="project" value="UniProtKB-ARBA"/>
</dbReference>
<dbReference type="PANTHER" id="PTHR10938">
    <property type="entry name" value="TRANSLATION INITIATION FACTOR IF-3"/>
    <property type="match status" value="1"/>
</dbReference>
<dbReference type="SUPFAM" id="SSF55200">
    <property type="entry name" value="Translation initiation factor IF3, C-terminal domain"/>
    <property type="match status" value="1"/>
</dbReference>
<dbReference type="PROSITE" id="PS51411">
    <property type="entry name" value="PSP1_C"/>
    <property type="match status" value="1"/>
</dbReference>
<proteinExistence type="inferred from homology"/>
<keyword evidence="3" id="KW-0150">Chloroplast</keyword>
<evidence type="ECO:0000256" key="5">
    <source>
        <dbReference type="ARBA" id="ARBA00022640"/>
    </source>
</evidence>
<dbReference type="GO" id="GO:0009507">
    <property type="term" value="C:chloroplast"/>
    <property type="evidence" value="ECO:0007669"/>
    <property type="project" value="UniProtKB-SubCell"/>
</dbReference>
<comment type="function">
    <text evidence="8">Chloroplast translation initiation factor that is essential for the coordination of leaf and chloroplast development. IF-3 binds to the 30S ribosomal subunit and shifts the equilibrium between 70S ribosomes and their 50S and 30S subunits in favor of the free subunits, thus enhancing the availability of 30S subunits on which protein synthesis initiation begins.</text>
</comment>
<dbReference type="Pfam" id="PF00707">
    <property type="entry name" value="IF3_C"/>
    <property type="match status" value="1"/>
</dbReference>
<evidence type="ECO:0000259" key="10">
    <source>
        <dbReference type="PROSITE" id="PS51411"/>
    </source>
</evidence>
<accession>A0A2P2KTY1</accession>
<keyword evidence="7" id="KW-0809">Transit peptide</keyword>
<organism evidence="11">
    <name type="scientific">Rhizophora mucronata</name>
    <name type="common">Asiatic mangrove</name>
    <dbReference type="NCBI Taxonomy" id="61149"/>
    <lineage>
        <taxon>Eukaryota</taxon>
        <taxon>Viridiplantae</taxon>
        <taxon>Streptophyta</taxon>
        <taxon>Embryophyta</taxon>
        <taxon>Tracheophyta</taxon>
        <taxon>Spermatophyta</taxon>
        <taxon>Magnoliopsida</taxon>
        <taxon>eudicotyledons</taxon>
        <taxon>Gunneridae</taxon>
        <taxon>Pentapetalae</taxon>
        <taxon>rosids</taxon>
        <taxon>fabids</taxon>
        <taxon>Malpighiales</taxon>
        <taxon>Rhizophoraceae</taxon>
        <taxon>Rhizophora</taxon>
    </lineage>
</organism>
<dbReference type="InterPro" id="IPR019814">
    <property type="entry name" value="Translation_initiation_fac_3_N"/>
</dbReference>
<evidence type="ECO:0000256" key="1">
    <source>
        <dbReference type="ARBA" id="ARBA00004229"/>
    </source>
</evidence>
<dbReference type="Gene3D" id="3.30.110.10">
    <property type="entry name" value="Translation initiation factor 3 (IF-3), C-terminal domain"/>
    <property type="match status" value="1"/>
</dbReference>
<evidence type="ECO:0000256" key="9">
    <source>
        <dbReference type="SAM" id="MobiDB-lite"/>
    </source>
</evidence>
<dbReference type="SUPFAM" id="SSF54364">
    <property type="entry name" value="Translation initiation factor IF3, N-terminal domain"/>
    <property type="match status" value="1"/>
</dbReference>
<feature type="domain" description="PSP1 C-terminal" evidence="10">
    <location>
        <begin position="128"/>
        <end position="225"/>
    </location>
</feature>
<evidence type="ECO:0000256" key="2">
    <source>
        <dbReference type="ARBA" id="ARBA00005439"/>
    </source>
</evidence>
<dbReference type="InterPro" id="IPR001288">
    <property type="entry name" value="Translation_initiation_fac_3"/>
</dbReference>
<protein>
    <submittedName>
        <fullName evidence="11">Uncharacterized protein MANES_14G143400</fullName>
    </submittedName>
</protein>
<reference evidence="11" key="1">
    <citation type="submission" date="2018-02" db="EMBL/GenBank/DDBJ databases">
        <title>Rhizophora mucronata_Transcriptome.</title>
        <authorList>
            <person name="Meera S.P."/>
            <person name="Sreeshan A."/>
            <person name="Augustine A."/>
        </authorList>
    </citation>
    <scope>NUCLEOTIDE SEQUENCE</scope>
    <source>
        <tissue evidence="11">Leaf</tissue>
    </source>
</reference>
<feature type="region of interest" description="Disordered" evidence="9">
    <location>
        <begin position="249"/>
        <end position="269"/>
    </location>
</feature>
<dbReference type="EMBL" id="GGEC01028696">
    <property type="protein sequence ID" value="MBX09180.1"/>
    <property type="molecule type" value="Transcribed_RNA"/>
</dbReference>
<dbReference type="AlphaFoldDB" id="A0A2P2KTY1"/>
<comment type="similarity">
    <text evidence="2">Belongs to the IF-3 family.</text>
</comment>
<evidence type="ECO:0000256" key="8">
    <source>
        <dbReference type="ARBA" id="ARBA00057772"/>
    </source>
</evidence>
<keyword evidence="5" id="KW-0934">Plastid</keyword>
<dbReference type="Gene3D" id="3.10.20.80">
    <property type="entry name" value="Translation initiation factor 3 (IF-3), N-terminal domain"/>
    <property type="match status" value="1"/>
</dbReference>
<dbReference type="GO" id="GO:0043022">
    <property type="term" value="F:ribosome binding"/>
    <property type="evidence" value="ECO:0007669"/>
    <property type="project" value="TreeGrafter"/>
</dbReference>
<dbReference type="GO" id="GO:0003743">
    <property type="term" value="F:translation initiation factor activity"/>
    <property type="evidence" value="ECO:0007669"/>
    <property type="project" value="UniProtKB-KW"/>
</dbReference>
<keyword evidence="4" id="KW-0396">Initiation factor</keyword>
<dbReference type="InterPro" id="IPR007557">
    <property type="entry name" value="PSP1_C"/>
</dbReference>
<evidence type="ECO:0000256" key="6">
    <source>
        <dbReference type="ARBA" id="ARBA00022917"/>
    </source>
</evidence>
<comment type="subcellular location">
    <subcellularLocation>
        <location evidence="1">Plastid</location>
        <location evidence="1">Chloroplast</location>
    </subcellularLocation>
</comment>
<dbReference type="InterPro" id="IPR036787">
    <property type="entry name" value="T_IF-3_N_sf"/>
</dbReference>